<dbReference type="PANTHER" id="PTHR11689:SF136">
    <property type="entry name" value="H(+)_CL(-) EXCHANGE TRANSPORTER 7"/>
    <property type="match status" value="1"/>
</dbReference>
<evidence type="ECO:0000256" key="1">
    <source>
        <dbReference type="ARBA" id="ARBA00004141"/>
    </source>
</evidence>
<dbReference type="SUPFAM" id="SSF54631">
    <property type="entry name" value="CBS-domain pair"/>
    <property type="match status" value="1"/>
</dbReference>
<keyword evidence="7" id="KW-0129">CBS domain</keyword>
<dbReference type="GO" id="GO:0005765">
    <property type="term" value="C:lysosomal membrane"/>
    <property type="evidence" value="ECO:0007669"/>
    <property type="project" value="TreeGrafter"/>
</dbReference>
<dbReference type="CDD" id="cd04591">
    <property type="entry name" value="CBS_pair_voltage-gated_CLC_euk_bac"/>
    <property type="match status" value="1"/>
</dbReference>
<evidence type="ECO:0000256" key="10">
    <source>
        <dbReference type="SAM" id="MobiDB-lite"/>
    </source>
</evidence>
<dbReference type="Gene3D" id="3.10.580.10">
    <property type="entry name" value="CBS-domain"/>
    <property type="match status" value="1"/>
</dbReference>
<keyword evidence="2" id="KW-0813">Transport</keyword>
<feature type="transmembrane region" description="Helical" evidence="11">
    <location>
        <begin position="313"/>
        <end position="332"/>
    </location>
</feature>
<organism evidence="13 14">
    <name type="scientific">Coptotermes formosanus</name>
    <name type="common">Formosan subterranean termite</name>
    <dbReference type="NCBI Taxonomy" id="36987"/>
    <lineage>
        <taxon>Eukaryota</taxon>
        <taxon>Metazoa</taxon>
        <taxon>Ecdysozoa</taxon>
        <taxon>Arthropoda</taxon>
        <taxon>Hexapoda</taxon>
        <taxon>Insecta</taxon>
        <taxon>Pterygota</taxon>
        <taxon>Neoptera</taxon>
        <taxon>Polyneoptera</taxon>
        <taxon>Dictyoptera</taxon>
        <taxon>Blattodea</taxon>
        <taxon>Blattoidea</taxon>
        <taxon>Termitoidae</taxon>
        <taxon>Rhinotermitidae</taxon>
        <taxon>Coptotermes</taxon>
    </lineage>
</organism>
<feature type="transmembrane region" description="Helical" evidence="11">
    <location>
        <begin position="166"/>
        <end position="187"/>
    </location>
</feature>
<feature type="domain" description="CBS" evidence="12">
    <location>
        <begin position="730"/>
        <end position="766"/>
    </location>
</feature>
<dbReference type="AlphaFoldDB" id="A0A6L2PIF1"/>
<feature type="transmembrane region" description="Helical" evidence="11">
    <location>
        <begin position="363"/>
        <end position="382"/>
    </location>
</feature>
<dbReference type="InterPro" id="IPR014743">
    <property type="entry name" value="Cl-channel_core"/>
</dbReference>
<dbReference type="InterPro" id="IPR046342">
    <property type="entry name" value="CBS_dom_sf"/>
</dbReference>
<comment type="caution">
    <text evidence="13">The sequence shown here is derived from an EMBL/GenBank/DDBJ whole genome shotgun (WGS) entry which is preliminary data.</text>
</comment>
<dbReference type="InterPro" id="IPR001807">
    <property type="entry name" value="ClC"/>
</dbReference>
<evidence type="ECO:0000256" key="6">
    <source>
        <dbReference type="ARBA" id="ARBA00023065"/>
    </source>
</evidence>
<feature type="transmembrane region" description="Helical" evidence="11">
    <location>
        <begin position="565"/>
        <end position="582"/>
    </location>
</feature>
<protein>
    <recommendedName>
        <fullName evidence="12">CBS domain-containing protein</fullName>
    </recommendedName>
</protein>
<dbReference type="SUPFAM" id="SSF81340">
    <property type="entry name" value="Clc chloride channel"/>
    <property type="match status" value="1"/>
</dbReference>
<keyword evidence="6" id="KW-0406">Ion transport</keyword>
<evidence type="ECO:0000256" key="3">
    <source>
        <dbReference type="ARBA" id="ARBA00022692"/>
    </source>
</evidence>
<accession>A0A6L2PIF1</accession>
<proteinExistence type="predicted"/>
<keyword evidence="14" id="KW-1185">Reference proteome</keyword>
<evidence type="ECO:0000256" key="8">
    <source>
        <dbReference type="ARBA" id="ARBA00023136"/>
    </source>
</evidence>
<name>A0A6L2PIF1_COPFO</name>
<dbReference type="EMBL" id="BLKM01008063">
    <property type="protein sequence ID" value="GFG32361.1"/>
    <property type="molecule type" value="Genomic_DNA"/>
</dbReference>
<dbReference type="OrthoDB" id="428525at2759"/>
<feature type="region of interest" description="Disordered" evidence="10">
    <location>
        <begin position="1"/>
        <end position="22"/>
    </location>
</feature>
<evidence type="ECO:0000256" key="4">
    <source>
        <dbReference type="ARBA" id="ARBA00022737"/>
    </source>
</evidence>
<dbReference type="PANTHER" id="PTHR11689">
    <property type="entry name" value="CHLORIDE CHANNEL PROTEIN CLC FAMILY MEMBER"/>
    <property type="match status" value="1"/>
</dbReference>
<dbReference type="InParanoid" id="A0A6L2PIF1"/>
<keyword evidence="9" id="KW-0868">Chloride</keyword>
<dbReference type="InterPro" id="IPR051280">
    <property type="entry name" value="Cl-channel/antiporter"/>
</dbReference>
<evidence type="ECO:0000256" key="7">
    <source>
        <dbReference type="ARBA" id="ARBA00023122"/>
    </source>
</evidence>
<evidence type="ECO:0000256" key="11">
    <source>
        <dbReference type="SAM" id="Phobius"/>
    </source>
</evidence>
<comment type="subcellular location">
    <subcellularLocation>
        <location evidence="1">Membrane</location>
        <topology evidence="1">Multi-pass membrane protein</topology>
    </subcellularLocation>
</comment>
<dbReference type="FunCoup" id="A0A6L2PIF1">
    <property type="interactions" value="926"/>
</dbReference>
<evidence type="ECO:0000313" key="13">
    <source>
        <dbReference type="EMBL" id="GFG32361.1"/>
    </source>
</evidence>
<feature type="transmembrane region" description="Helical" evidence="11">
    <location>
        <begin position="278"/>
        <end position="301"/>
    </location>
</feature>
<dbReference type="Gene3D" id="1.10.3080.10">
    <property type="entry name" value="Clc chloride channel"/>
    <property type="match status" value="1"/>
</dbReference>
<reference evidence="14" key="1">
    <citation type="submission" date="2020-01" db="EMBL/GenBank/DDBJ databases">
        <title>Draft genome sequence of the Termite Coptotermes fromosanus.</title>
        <authorList>
            <person name="Itakura S."/>
            <person name="Yosikawa Y."/>
            <person name="Umezawa K."/>
        </authorList>
    </citation>
    <scope>NUCLEOTIDE SEQUENCE [LARGE SCALE GENOMIC DNA]</scope>
</reference>
<dbReference type="GO" id="GO:0015108">
    <property type="term" value="F:chloride transmembrane transporter activity"/>
    <property type="evidence" value="ECO:0007669"/>
    <property type="project" value="InterPro"/>
</dbReference>
<keyword evidence="8 11" id="KW-0472">Membrane</keyword>
<evidence type="ECO:0000256" key="2">
    <source>
        <dbReference type="ARBA" id="ARBA00022448"/>
    </source>
</evidence>
<feature type="transmembrane region" description="Helical" evidence="11">
    <location>
        <begin position="402"/>
        <end position="423"/>
    </location>
</feature>
<feature type="transmembrane region" description="Helical" evidence="11">
    <location>
        <begin position="475"/>
        <end position="494"/>
    </location>
</feature>
<dbReference type="CDD" id="cd03685">
    <property type="entry name" value="ClC_6_like"/>
    <property type="match status" value="1"/>
</dbReference>
<evidence type="ECO:0000259" key="12">
    <source>
        <dbReference type="Pfam" id="PF00571"/>
    </source>
</evidence>
<feature type="region of interest" description="Disordered" evidence="10">
    <location>
        <begin position="38"/>
        <end position="65"/>
    </location>
</feature>
<evidence type="ECO:0000313" key="14">
    <source>
        <dbReference type="Proteomes" id="UP000502823"/>
    </source>
</evidence>
<dbReference type="PRINTS" id="PR00762">
    <property type="entry name" value="CLCHANNEL"/>
</dbReference>
<gene>
    <name evidence="13" type="ORF">Cfor_10921</name>
</gene>
<dbReference type="Pfam" id="PF00571">
    <property type="entry name" value="CBS"/>
    <property type="match status" value="1"/>
</dbReference>
<feature type="non-terminal residue" evidence="13">
    <location>
        <position position="767"/>
    </location>
</feature>
<sequence>MAFCSDSRKTRHRSGYSSGEEDALIQNQSKIVTYGVQRRWPSGDPTSINADPETSDSGEGQPQKRKYVSETIEHGSLSVISAKFESLDYDICENHLLLEEERTKGYKYIVKKNLARWMIFLLIGMLTALIACVIDVTIEELSHIKFKSLKQYVDQCISENCLYIPYLIWVISNMVPVVIGSLLVAYVEPTAAGSGIPQVKCYLNGVKIPRVVRIKTLFVKVIGVISSVVGGLAVGKEGPMIHSGAVVAAGISQGKSSTFRRDLRIFKYFREDHEKRDFVSGGAAAGVAAAFGAPVGGVLFSLEEGASFWNQGLTWRIFFASIISTFTLNVVLSTYHGHPGDLSYAGLLNFGKFESISYDIYELPIFVVMGVIGGLLGSLFNYINYKLTVFRMRNIRARWMKVIEAVIVAAFSATLGFMMMYFLNDCKPLGQDPTSNPIQMYCGDGEYNAVAAIWFQTPEASVRSLFHDPPGSHKSVSVVVFFIFYFLLSCWTYGLSVSSGLFIPSLLTGAAWGRLVGSGLASMFPDPGWVDPGKYALVGAAAQLGGVVRMTISLTVILIEATGNITFGLPLMLTLIMAKWIGDFFNEGIYDIHIQLSGVPLLPWEPPPLSYNIYASEIMSHPVVTFNTIESAGRIVNVLKTETYNGFPVVDPHTSEQGDRQLCRTFRGMILRSQLIVLLKNKIFNESHEIWNSRQLSLKMFRDEYPRHLTIQEVNVSEDEMEFTIDLRPFMNPSPYTVQHSASLPRVFRLFRGLGLRHLAVVNDTNE</sequence>
<keyword evidence="3 11" id="KW-0812">Transmembrane</keyword>
<evidence type="ECO:0000256" key="5">
    <source>
        <dbReference type="ARBA" id="ARBA00022989"/>
    </source>
</evidence>
<dbReference type="InterPro" id="IPR000644">
    <property type="entry name" value="CBS_dom"/>
</dbReference>
<feature type="transmembrane region" description="Helical" evidence="11">
    <location>
        <begin position="117"/>
        <end position="138"/>
    </location>
</feature>
<dbReference type="Proteomes" id="UP000502823">
    <property type="component" value="Unassembled WGS sequence"/>
</dbReference>
<keyword evidence="5 11" id="KW-1133">Transmembrane helix</keyword>
<keyword evidence="4" id="KW-0677">Repeat</keyword>
<feature type="transmembrane region" description="Helical" evidence="11">
    <location>
        <begin position="217"/>
        <end position="235"/>
    </location>
</feature>
<dbReference type="Pfam" id="PF00654">
    <property type="entry name" value="Voltage_CLC"/>
    <property type="match status" value="1"/>
</dbReference>
<evidence type="ECO:0000256" key="9">
    <source>
        <dbReference type="ARBA" id="ARBA00023214"/>
    </source>
</evidence>